<evidence type="ECO:0000259" key="2">
    <source>
        <dbReference type="Pfam" id="PF12697"/>
    </source>
</evidence>
<dbReference type="EC" id="3.1.1.24" evidence="4"/>
<dbReference type="InterPro" id="IPR026968">
    <property type="entry name" value="PcaD/CatD"/>
</dbReference>
<evidence type="ECO:0000313" key="4">
    <source>
        <dbReference type="EMBL" id="SLN31746.1"/>
    </source>
</evidence>
<dbReference type="OrthoDB" id="9793083at2"/>
<dbReference type="EMBL" id="FWFY01000003">
    <property type="protein sequence ID" value="SLN31746.1"/>
    <property type="molecule type" value="Genomic_DNA"/>
</dbReference>
<dbReference type="AlphaFoldDB" id="A0A1X6YV17"/>
<dbReference type="NCBIfam" id="TIGR02427">
    <property type="entry name" value="protocat_pcaD"/>
    <property type="match status" value="1"/>
</dbReference>
<evidence type="ECO:0000313" key="5">
    <source>
        <dbReference type="Proteomes" id="UP000193495"/>
    </source>
</evidence>
<evidence type="ECO:0000313" key="3">
    <source>
        <dbReference type="EMBL" id="PSK87608.1"/>
    </source>
</evidence>
<dbReference type="PRINTS" id="PR00111">
    <property type="entry name" value="ABHYDROLASE"/>
</dbReference>
<gene>
    <name evidence="4" type="primary">catD_1</name>
    <name evidence="3" type="ORF">CLV79_10290</name>
    <name evidence="4" type="ORF">LOS8367_01174</name>
</gene>
<dbReference type="InterPro" id="IPR029058">
    <property type="entry name" value="AB_hydrolase_fold"/>
</dbReference>
<reference evidence="4 5" key="1">
    <citation type="submission" date="2017-03" db="EMBL/GenBank/DDBJ databases">
        <authorList>
            <person name="Afonso C.L."/>
            <person name="Miller P.J."/>
            <person name="Scott M.A."/>
            <person name="Spackman E."/>
            <person name="Goraichik I."/>
            <person name="Dimitrov K.M."/>
            <person name="Suarez D.L."/>
            <person name="Swayne D.E."/>
        </authorList>
    </citation>
    <scope>NUCLEOTIDE SEQUENCE [LARGE SCALE GENOMIC DNA]</scope>
    <source>
        <strain evidence="4 5">CECT 8367</strain>
    </source>
</reference>
<dbReference type="Proteomes" id="UP000240624">
    <property type="component" value="Unassembled WGS sequence"/>
</dbReference>
<name>A0A1X6YV17_9RHOB</name>
<evidence type="ECO:0000256" key="1">
    <source>
        <dbReference type="ARBA" id="ARBA00022801"/>
    </source>
</evidence>
<feature type="domain" description="AB hydrolase-1" evidence="2">
    <location>
        <begin position="24"/>
        <end position="250"/>
    </location>
</feature>
<dbReference type="SUPFAM" id="SSF53474">
    <property type="entry name" value="alpha/beta-Hydrolases"/>
    <property type="match status" value="1"/>
</dbReference>
<reference evidence="3 6" key="2">
    <citation type="submission" date="2018-03" db="EMBL/GenBank/DDBJ databases">
        <title>Genomic Encyclopedia of Archaeal and Bacterial Type Strains, Phase II (KMG-II): from individual species to whole genera.</title>
        <authorList>
            <person name="Goeker M."/>
        </authorList>
    </citation>
    <scope>NUCLEOTIDE SEQUENCE [LARGE SCALE GENOMIC DNA]</scope>
    <source>
        <strain evidence="3 6">DSM 29956</strain>
    </source>
</reference>
<dbReference type="InterPro" id="IPR050266">
    <property type="entry name" value="AB_hydrolase_sf"/>
</dbReference>
<dbReference type="Pfam" id="PF12697">
    <property type="entry name" value="Abhydrolase_6"/>
    <property type="match status" value="1"/>
</dbReference>
<dbReference type="RefSeq" id="WP_085895554.1">
    <property type="nucleotide sequence ID" value="NZ_FWFY01000003.1"/>
</dbReference>
<dbReference type="PANTHER" id="PTHR43798">
    <property type="entry name" value="MONOACYLGLYCEROL LIPASE"/>
    <property type="match status" value="1"/>
</dbReference>
<dbReference type="Proteomes" id="UP000193495">
    <property type="component" value="Unassembled WGS sequence"/>
</dbReference>
<sequence>MIVEARDGCRLATRLQGPDGAPALVLAHGLGMDMTLWDAVLPLLPGDIRVLRYDLRGHGNSEAPPAPYSMGQLVSDAEAVIEAHGLAETVFAGLSLGGMVAQGLAVKRLDLVRGLVLSNTAAKIGTPKLWEERIAAIRRGGVAAQADAVLDRWLGRDARHGSVAARARRVLTGTPVEGYVGSSAAVSGTDFWTPVSGLRLPVLGLAGAEDRSTPPDLMRETVELIPGARFEIIRRAGHLSPAERPEDWAAHVTGFLRAIGHAGVPPGAP</sequence>
<keyword evidence="6" id="KW-1185">Reference proteome</keyword>
<dbReference type="GO" id="GO:0042952">
    <property type="term" value="P:beta-ketoadipate pathway"/>
    <property type="evidence" value="ECO:0007669"/>
    <property type="project" value="InterPro"/>
</dbReference>
<protein>
    <submittedName>
        <fullName evidence="3 4">3-oxoadipate enol-lactonase</fullName>
        <ecNumber evidence="4">3.1.1.24</ecNumber>
    </submittedName>
</protein>
<dbReference type="GO" id="GO:0016020">
    <property type="term" value="C:membrane"/>
    <property type="evidence" value="ECO:0007669"/>
    <property type="project" value="TreeGrafter"/>
</dbReference>
<accession>A0A1X6YV17</accession>
<dbReference type="GO" id="GO:0047570">
    <property type="term" value="F:3-oxoadipate enol-lactonase activity"/>
    <property type="evidence" value="ECO:0007669"/>
    <property type="project" value="UniProtKB-EC"/>
</dbReference>
<organism evidence="4 5">
    <name type="scientific">Limimaricola soesokkakensis</name>
    <dbReference type="NCBI Taxonomy" id="1343159"/>
    <lineage>
        <taxon>Bacteria</taxon>
        <taxon>Pseudomonadati</taxon>
        <taxon>Pseudomonadota</taxon>
        <taxon>Alphaproteobacteria</taxon>
        <taxon>Rhodobacterales</taxon>
        <taxon>Paracoccaceae</taxon>
        <taxon>Limimaricola</taxon>
    </lineage>
</organism>
<keyword evidence="1 4" id="KW-0378">Hydrolase</keyword>
<dbReference type="PANTHER" id="PTHR43798:SF31">
    <property type="entry name" value="AB HYDROLASE SUPERFAMILY PROTEIN YCLE"/>
    <property type="match status" value="1"/>
</dbReference>
<dbReference type="InterPro" id="IPR000073">
    <property type="entry name" value="AB_hydrolase_1"/>
</dbReference>
<evidence type="ECO:0000313" key="6">
    <source>
        <dbReference type="Proteomes" id="UP000240624"/>
    </source>
</evidence>
<proteinExistence type="predicted"/>
<dbReference type="Gene3D" id="3.40.50.1820">
    <property type="entry name" value="alpha/beta hydrolase"/>
    <property type="match status" value="1"/>
</dbReference>
<dbReference type="EMBL" id="PYGB01000002">
    <property type="protein sequence ID" value="PSK87608.1"/>
    <property type="molecule type" value="Genomic_DNA"/>
</dbReference>